<dbReference type="EMBL" id="CAXAMM010013573">
    <property type="protein sequence ID" value="CAK9031721.1"/>
    <property type="molecule type" value="Genomic_DNA"/>
</dbReference>
<evidence type="ECO:0000313" key="8">
    <source>
        <dbReference type="Proteomes" id="UP001642464"/>
    </source>
</evidence>
<evidence type="ECO:0000256" key="5">
    <source>
        <dbReference type="ARBA" id="ARBA00023136"/>
    </source>
</evidence>
<comment type="subcellular location">
    <subcellularLocation>
        <location evidence="1">Membrane</location>
        <topology evidence="1">Multi-pass membrane protein</topology>
    </subcellularLocation>
</comment>
<feature type="transmembrane region" description="Helical" evidence="6">
    <location>
        <begin position="121"/>
        <end position="143"/>
    </location>
</feature>
<gene>
    <name evidence="7" type="ORF">SCF082_LOCUS19758</name>
</gene>
<dbReference type="Proteomes" id="UP001642464">
    <property type="component" value="Unassembled WGS sequence"/>
</dbReference>
<keyword evidence="5 6" id="KW-0472">Membrane</keyword>
<evidence type="ECO:0000256" key="1">
    <source>
        <dbReference type="ARBA" id="ARBA00004141"/>
    </source>
</evidence>
<dbReference type="Gene3D" id="1.20.1530.20">
    <property type="match status" value="1"/>
</dbReference>
<evidence type="ECO:0000256" key="4">
    <source>
        <dbReference type="ARBA" id="ARBA00022989"/>
    </source>
</evidence>
<feature type="transmembrane region" description="Helical" evidence="6">
    <location>
        <begin position="164"/>
        <end position="186"/>
    </location>
</feature>
<feature type="non-terminal residue" evidence="7">
    <location>
        <position position="1"/>
    </location>
</feature>
<accession>A0ABP0KXU8</accession>
<proteinExistence type="inferred from homology"/>
<feature type="transmembrane region" description="Helical" evidence="6">
    <location>
        <begin position="88"/>
        <end position="115"/>
    </location>
</feature>
<dbReference type="InterPro" id="IPR002657">
    <property type="entry name" value="BilAc:Na_symport/Acr3"/>
</dbReference>
<dbReference type="InterPro" id="IPR004710">
    <property type="entry name" value="Bilac:Na_transpt"/>
</dbReference>
<dbReference type="PANTHER" id="PTHR10361">
    <property type="entry name" value="SODIUM-BILE ACID COTRANSPORTER"/>
    <property type="match status" value="1"/>
</dbReference>
<feature type="transmembrane region" description="Helical" evidence="6">
    <location>
        <begin position="238"/>
        <end position="256"/>
    </location>
</feature>
<keyword evidence="8" id="KW-1185">Reference proteome</keyword>
<feature type="transmembrane region" description="Helical" evidence="6">
    <location>
        <begin position="332"/>
        <end position="355"/>
    </location>
</feature>
<keyword evidence="3 6" id="KW-0812">Transmembrane</keyword>
<comment type="caution">
    <text evidence="7">The sequence shown here is derived from an EMBL/GenBank/DDBJ whole genome shotgun (WGS) entry which is preliminary data.</text>
</comment>
<sequence length="374" mass="40020">ELLEARAGAVAQRGVWEGWWGEKDSEAGGEEARRVREKGRMSTLEIAAAEACGDLECPIDNQTLPGGCAIPYEGSTDDFCQSVTIGNIAFVVVIISVAMYLTGAPLVGLFCQIFLNPLLMFALIAIFGSNFPIATRIMAILVASAPGGNGSNVLTLLSGGNVEMSVAMTVFSTFMAFATVPFFVWLGTEVVWKDDAAELDVDFVSIVLAALTATLLPAIGVAIKRWAPASIAHFCSKYLALIGAIAVLFGAFLYLFDPLFILGLKDLGWQIWICAALINAGGLMIGYSASRFVMGFPRPFHRTIAFEVGTQNATIPLSIAAVTFGSGPVSSFFLPFLGAYLIMSGLVSYSLMLFWRYGDPILESENQVLPSTKD</sequence>
<dbReference type="Pfam" id="PF01758">
    <property type="entry name" value="SBF"/>
    <property type="match status" value="1"/>
</dbReference>
<comment type="similarity">
    <text evidence="2">Belongs to the bile acid:sodium symporter (BASS) (TC 2.A.28) family.</text>
</comment>
<keyword evidence="4 6" id="KW-1133">Transmembrane helix</keyword>
<evidence type="ECO:0000256" key="3">
    <source>
        <dbReference type="ARBA" id="ARBA00022692"/>
    </source>
</evidence>
<dbReference type="InterPro" id="IPR038770">
    <property type="entry name" value="Na+/solute_symporter_sf"/>
</dbReference>
<organism evidence="7 8">
    <name type="scientific">Durusdinium trenchii</name>
    <dbReference type="NCBI Taxonomy" id="1381693"/>
    <lineage>
        <taxon>Eukaryota</taxon>
        <taxon>Sar</taxon>
        <taxon>Alveolata</taxon>
        <taxon>Dinophyceae</taxon>
        <taxon>Suessiales</taxon>
        <taxon>Symbiodiniaceae</taxon>
        <taxon>Durusdinium</taxon>
    </lineage>
</organism>
<dbReference type="PANTHER" id="PTHR10361:SF28">
    <property type="entry name" value="P3 PROTEIN-RELATED"/>
    <property type="match status" value="1"/>
</dbReference>
<feature type="transmembrane region" description="Helical" evidence="6">
    <location>
        <begin position="268"/>
        <end position="287"/>
    </location>
</feature>
<feature type="transmembrane region" description="Helical" evidence="6">
    <location>
        <begin position="206"/>
        <end position="226"/>
    </location>
</feature>
<name>A0ABP0KXU8_9DINO</name>
<evidence type="ECO:0000256" key="2">
    <source>
        <dbReference type="ARBA" id="ARBA00006528"/>
    </source>
</evidence>
<reference evidence="7 8" key="1">
    <citation type="submission" date="2024-02" db="EMBL/GenBank/DDBJ databases">
        <authorList>
            <person name="Chen Y."/>
            <person name="Shah S."/>
            <person name="Dougan E. K."/>
            <person name="Thang M."/>
            <person name="Chan C."/>
        </authorList>
    </citation>
    <scope>NUCLEOTIDE SEQUENCE [LARGE SCALE GENOMIC DNA]</scope>
</reference>
<evidence type="ECO:0000256" key="6">
    <source>
        <dbReference type="SAM" id="Phobius"/>
    </source>
</evidence>
<protein>
    <submittedName>
        <fullName evidence="7">Chloroplastic (Bile acid-sodium symporter family protein 2)</fullName>
    </submittedName>
</protein>
<evidence type="ECO:0000313" key="7">
    <source>
        <dbReference type="EMBL" id="CAK9031721.1"/>
    </source>
</evidence>